<comment type="catalytic activity">
    <reaction evidence="5">
        <text>L-methionyl-[protein] + a quinone + H2O = L-methionyl-(S)-S-oxide-[protein] + a quinol</text>
        <dbReference type="Rhea" id="RHEA:51292"/>
        <dbReference type="Rhea" id="RHEA-COMP:12313"/>
        <dbReference type="Rhea" id="RHEA-COMP:12315"/>
        <dbReference type="ChEBI" id="CHEBI:15377"/>
        <dbReference type="ChEBI" id="CHEBI:16044"/>
        <dbReference type="ChEBI" id="CHEBI:24646"/>
        <dbReference type="ChEBI" id="CHEBI:44120"/>
        <dbReference type="ChEBI" id="CHEBI:132124"/>
    </reaction>
</comment>
<dbReference type="NCBIfam" id="NF003767">
    <property type="entry name" value="PRK05363.1"/>
    <property type="match status" value="1"/>
</dbReference>
<dbReference type="RefSeq" id="WP_273987807.1">
    <property type="nucleotide sequence ID" value="NZ_BAABQT010000023.1"/>
</dbReference>
<feature type="binding site" evidence="5">
    <location>
        <begin position="267"/>
        <end position="269"/>
    </location>
    <ligand>
        <name>Mo-molybdopterin</name>
        <dbReference type="ChEBI" id="CHEBI:71302"/>
    </ligand>
</feature>
<dbReference type="CDD" id="cd02107">
    <property type="entry name" value="YedY_like_Moco"/>
    <property type="match status" value="1"/>
</dbReference>
<feature type="domain" description="Oxidoreductase molybdopterin-binding" evidence="7">
    <location>
        <begin position="130"/>
        <end position="285"/>
    </location>
</feature>
<proteinExistence type="inferred from homology"/>
<feature type="binding site" evidence="5">
    <location>
        <position position="110"/>
    </location>
    <ligand>
        <name>Mo-molybdopterin</name>
        <dbReference type="ChEBI" id="CHEBI:71302"/>
    </ligand>
</feature>
<evidence type="ECO:0000256" key="2">
    <source>
        <dbReference type="ARBA" id="ARBA00022723"/>
    </source>
</evidence>
<feature type="binding site" evidence="5">
    <location>
        <position position="256"/>
    </location>
    <ligand>
        <name>Mo-molybdopterin</name>
        <dbReference type="ChEBI" id="CHEBI:71302"/>
    </ligand>
</feature>
<dbReference type="InterPro" id="IPR000572">
    <property type="entry name" value="OxRdtase_Mopterin-bd_dom"/>
</dbReference>
<feature type="region of interest" description="Disordered" evidence="6">
    <location>
        <begin position="75"/>
        <end position="97"/>
    </location>
</feature>
<evidence type="ECO:0000256" key="4">
    <source>
        <dbReference type="ARBA" id="ARBA00023002"/>
    </source>
</evidence>
<accession>A0ABY7UY96</accession>
<feature type="binding site" evidence="5">
    <location>
        <position position="251"/>
    </location>
    <ligand>
        <name>Mo-molybdopterin</name>
        <dbReference type="ChEBI" id="CHEBI:71302"/>
    </ligand>
</feature>
<comment type="subunit">
    <text evidence="5">Heterodimer of a catalytic subunit (MsrP) and a heme-binding subunit (MsrQ).</text>
</comment>
<dbReference type="InterPro" id="IPR022867">
    <property type="entry name" value="MsrP"/>
</dbReference>
<dbReference type="Gene3D" id="3.90.420.10">
    <property type="entry name" value="Oxidoreductase, molybdopterin-binding domain"/>
    <property type="match status" value="1"/>
</dbReference>
<feature type="binding site" evidence="5">
    <location>
        <begin position="113"/>
        <end position="114"/>
    </location>
    <ligand>
        <name>Mo-molybdopterin</name>
        <dbReference type="ChEBI" id="CHEBI:71302"/>
    </ligand>
</feature>
<keyword evidence="1 5" id="KW-0500">Molybdenum</keyword>
<dbReference type="Proteomes" id="UP001217044">
    <property type="component" value="Chromosome"/>
</dbReference>
<dbReference type="InterPro" id="IPR036374">
    <property type="entry name" value="OxRdtase_Mopterin-bd_sf"/>
</dbReference>
<organism evidence="8 9">
    <name type="scientific">Deinococcus aquaticus</name>
    <dbReference type="NCBI Taxonomy" id="328692"/>
    <lineage>
        <taxon>Bacteria</taxon>
        <taxon>Thermotogati</taxon>
        <taxon>Deinococcota</taxon>
        <taxon>Deinococci</taxon>
        <taxon>Deinococcales</taxon>
        <taxon>Deinococcaceae</taxon>
        <taxon>Deinococcus</taxon>
    </lineage>
</organism>
<evidence type="ECO:0000259" key="7">
    <source>
        <dbReference type="Pfam" id="PF00174"/>
    </source>
</evidence>
<dbReference type="SUPFAM" id="SSF56524">
    <property type="entry name" value="Oxidoreductase molybdopterin-binding domain"/>
    <property type="match status" value="1"/>
</dbReference>
<evidence type="ECO:0000256" key="1">
    <source>
        <dbReference type="ARBA" id="ARBA00022505"/>
    </source>
</evidence>
<protein>
    <recommendedName>
        <fullName evidence="5">Protein-methionine-sulfoxide reductase catalytic subunit MsrP</fullName>
        <ecNumber evidence="5">1.8.5.-</ecNumber>
    </recommendedName>
</protein>
<keyword evidence="2 5" id="KW-0479">Metal-binding</keyword>
<gene>
    <name evidence="5 8" type="primary">msrP</name>
    <name evidence="8" type="ORF">M8445_11035</name>
</gene>
<keyword evidence="4 5" id="KW-0560">Oxidoreductase</keyword>
<keyword evidence="3 5" id="KW-0732">Signal</keyword>
<reference evidence="8 9" key="1">
    <citation type="submission" date="2022-12" db="EMBL/GenBank/DDBJ databases">
        <title>Genome Sequence of Deinococcus aquaticus Type Strain PB314.</title>
        <authorList>
            <person name="Albert C."/>
            <person name="Hill J."/>
            <person name="Boren L."/>
            <person name="Scholz-Ng S."/>
            <person name="Fatema N."/>
            <person name="Grosso R."/>
            <person name="Soboslay E."/>
            <person name="Tuohy J."/>
        </authorList>
    </citation>
    <scope>NUCLEOTIDE SEQUENCE [LARGE SCALE GENOMIC DNA]</scope>
    <source>
        <strain evidence="8 9">PB-314</strain>
    </source>
</reference>
<comment type="function">
    <text evidence="5">Part of the MsrPQ system that repairs oxidized cell envelope proteins containing methionine sulfoxide residues (Met-O), using respiratory chain electrons. Thus protects these proteins from oxidative-stress damage caused by reactive species of oxygen and chlorine. MsrPQ is essential for the maintenance of envelope integrity under bleach stress, rescuing a wide series of structurally unrelated cell envelope proteins from methionine oxidation. The catalytic subunit MsrP is non-stereospecific, being able to reduce both (R-) and (S-) diastereoisomers of methionine sulfoxide.</text>
</comment>
<keyword evidence="9" id="KW-1185">Reference proteome</keyword>
<dbReference type="HAMAP" id="MF_01206">
    <property type="entry name" value="MsrP"/>
    <property type="match status" value="1"/>
</dbReference>
<feature type="compositionally biased region" description="Basic and acidic residues" evidence="6">
    <location>
        <begin position="85"/>
        <end position="97"/>
    </location>
</feature>
<comment type="caution">
    <text evidence="5">Lacks conserved residue(s) required for the propagation of feature annotation.</text>
</comment>
<evidence type="ECO:0000256" key="3">
    <source>
        <dbReference type="ARBA" id="ARBA00022729"/>
    </source>
</evidence>
<comment type="catalytic activity">
    <reaction evidence="5">
        <text>L-methionyl-[protein] + a quinone + H2O = L-methionyl-(R)-S-oxide-[protein] + a quinol</text>
        <dbReference type="Rhea" id="RHEA:51296"/>
        <dbReference type="Rhea" id="RHEA-COMP:12313"/>
        <dbReference type="Rhea" id="RHEA-COMP:12314"/>
        <dbReference type="ChEBI" id="CHEBI:15377"/>
        <dbReference type="ChEBI" id="CHEBI:16044"/>
        <dbReference type="ChEBI" id="CHEBI:24646"/>
        <dbReference type="ChEBI" id="CHEBI:45764"/>
        <dbReference type="ChEBI" id="CHEBI:132124"/>
    </reaction>
</comment>
<feature type="binding site" evidence="5">
    <location>
        <position position="168"/>
    </location>
    <ligand>
        <name>Mo-molybdopterin</name>
        <dbReference type="ChEBI" id="CHEBI:71302"/>
    </ligand>
    <ligandPart>
        <name>Mo</name>
        <dbReference type="ChEBI" id="CHEBI:28685"/>
    </ligandPart>
</feature>
<evidence type="ECO:0000313" key="9">
    <source>
        <dbReference type="Proteomes" id="UP001217044"/>
    </source>
</evidence>
<comment type="similarity">
    <text evidence="5">Belongs to the MsrP family.</text>
</comment>
<dbReference type="EMBL" id="CP115165">
    <property type="protein sequence ID" value="WDA57882.1"/>
    <property type="molecule type" value="Genomic_DNA"/>
</dbReference>
<dbReference type="GO" id="GO:0016491">
    <property type="term" value="F:oxidoreductase activity"/>
    <property type="evidence" value="ECO:0007669"/>
    <property type="project" value="UniProtKB-KW"/>
</dbReference>
<sequence>MTDPRTPEDQTPTPQATETPIAETQTSDSQRRILTPGSDLNPRREFLRSAAMFTGTVAALGGGLEVLTRRPGLSSAEAQAADPFSRADRPLGPYDTKEKVTPYQQATTYNNFYEFGTDKSDPARLAGSLKPRPWTVRIDGEVRKPQTIDIDTLQSWFPLEDRIYRMRCVEGWSMVMPWLGFPLAALIRRLEPTSKAKYVQFTALLDTKQFPGQKQQVLKWPYVEGLRLDEALNPLSFMAVGLHGRTLPGQNGAPLRLVVPWKYGFKNIKSIVRITLTDKQPLTTWMQAAPQEYGFYANVNPAVSHPRWSQATERRIGELGRRKTLPFNGYADEVAALYKGMDLRKNF</sequence>
<feature type="compositionally biased region" description="Polar residues" evidence="6">
    <location>
        <begin position="9"/>
        <end position="28"/>
    </location>
</feature>
<evidence type="ECO:0000256" key="6">
    <source>
        <dbReference type="SAM" id="MobiDB-lite"/>
    </source>
</evidence>
<dbReference type="Pfam" id="PF00174">
    <property type="entry name" value="Oxidored_molyb"/>
    <property type="match status" value="1"/>
</dbReference>
<evidence type="ECO:0000256" key="5">
    <source>
        <dbReference type="HAMAP-Rule" id="MF_01206"/>
    </source>
</evidence>
<feature type="region of interest" description="Disordered" evidence="6">
    <location>
        <begin position="1"/>
        <end position="41"/>
    </location>
</feature>
<evidence type="ECO:0000313" key="8">
    <source>
        <dbReference type="EMBL" id="WDA57882.1"/>
    </source>
</evidence>
<name>A0ABY7UY96_9DEIO</name>
<dbReference type="EC" id="1.8.5.-" evidence="5"/>
<dbReference type="PANTHER" id="PTHR43032:SF3">
    <property type="entry name" value="PROTEIN-METHIONINE-SULFOXIDE REDUCTASE CATALYTIC SUBUNIT MSRP"/>
    <property type="match status" value="1"/>
</dbReference>
<comment type="cofactor">
    <cofactor evidence="5">
        <name>Mo-molybdopterin</name>
        <dbReference type="ChEBI" id="CHEBI:71302"/>
    </cofactor>
    <text evidence="5">Binds 1 Mo-molybdopterin (Mo-MPT) cofactor per subunit.</text>
</comment>
<dbReference type="PANTHER" id="PTHR43032">
    <property type="entry name" value="PROTEIN-METHIONINE-SULFOXIDE REDUCTASE"/>
    <property type="match status" value="1"/>
</dbReference>